<dbReference type="AlphaFoldDB" id="A0A3B0TG85"/>
<feature type="region of interest" description="Disordered" evidence="1">
    <location>
        <begin position="1"/>
        <end position="28"/>
    </location>
</feature>
<proteinExistence type="predicted"/>
<gene>
    <name evidence="2" type="ORF">MNBD_ALPHA07-432</name>
</gene>
<organism evidence="2">
    <name type="scientific">hydrothermal vent metagenome</name>
    <dbReference type="NCBI Taxonomy" id="652676"/>
    <lineage>
        <taxon>unclassified sequences</taxon>
        <taxon>metagenomes</taxon>
        <taxon>ecological metagenomes</taxon>
    </lineage>
</organism>
<protein>
    <submittedName>
        <fullName evidence="2">Uncharacterized protein</fullName>
    </submittedName>
</protein>
<sequence length="28" mass="3187">GGVTRITRDPQEYAKAFVPNHAKMKENK</sequence>
<accession>A0A3B0TG85</accession>
<evidence type="ECO:0000313" key="2">
    <source>
        <dbReference type="EMBL" id="VAW06016.1"/>
    </source>
</evidence>
<dbReference type="EMBL" id="UOEG01000311">
    <property type="protein sequence ID" value="VAW06016.1"/>
    <property type="molecule type" value="Genomic_DNA"/>
</dbReference>
<name>A0A3B0TG85_9ZZZZ</name>
<reference evidence="2" key="1">
    <citation type="submission" date="2018-06" db="EMBL/GenBank/DDBJ databases">
        <authorList>
            <person name="Zhirakovskaya E."/>
        </authorList>
    </citation>
    <scope>NUCLEOTIDE SEQUENCE</scope>
</reference>
<feature type="non-terminal residue" evidence="2">
    <location>
        <position position="1"/>
    </location>
</feature>
<evidence type="ECO:0000256" key="1">
    <source>
        <dbReference type="SAM" id="MobiDB-lite"/>
    </source>
</evidence>
<feature type="compositionally biased region" description="Basic and acidic residues" evidence="1">
    <location>
        <begin position="1"/>
        <end position="12"/>
    </location>
</feature>